<gene>
    <name evidence="5" type="ORF">ICJ83_05155</name>
</gene>
<keyword evidence="3" id="KW-0378">Hydrolase</keyword>
<dbReference type="InterPro" id="IPR050695">
    <property type="entry name" value="N-acetylmuramoyl_amidase_3"/>
</dbReference>
<dbReference type="PANTHER" id="PTHR30404">
    <property type="entry name" value="N-ACETYLMURAMOYL-L-ALANINE AMIDASE"/>
    <property type="match status" value="1"/>
</dbReference>
<evidence type="ECO:0000313" key="6">
    <source>
        <dbReference type="Proteomes" id="UP000600588"/>
    </source>
</evidence>
<protein>
    <recommendedName>
        <fullName evidence="2">N-acetylmuramoyl-L-alanine amidase</fullName>
        <ecNumber evidence="2">3.5.1.28</ecNumber>
    </recommendedName>
</protein>
<dbReference type="CDD" id="cd02696">
    <property type="entry name" value="MurNAc-LAA"/>
    <property type="match status" value="1"/>
</dbReference>
<evidence type="ECO:0000256" key="2">
    <source>
        <dbReference type="ARBA" id="ARBA00011901"/>
    </source>
</evidence>
<proteinExistence type="predicted"/>
<dbReference type="SMART" id="SM00646">
    <property type="entry name" value="Ami_3"/>
    <property type="match status" value="1"/>
</dbReference>
<feature type="domain" description="MurNAc-LAA" evidence="4">
    <location>
        <begin position="96"/>
        <end position="211"/>
    </location>
</feature>
<sequence>MTQNLKLKRQNVIFLLVFLKIALVFAQGDSLKKIVIIDPGHGGIDSGAIGFGIQEKNITLAIAKEVLKLNRDLWNDHLELYLTRYSDTLVSLPDRSRLAKTLHANAFTSIHCNASSSAAKGIEVFTSNKSGGYDESSCHLASHILKTYHERLGFHSRGVKRANLAVLRQASDAFPAVLIEVGFITRKEEATYFSNPKHITAIALALLEGLYNYLNPKL</sequence>
<accession>A0A8J6QA37</accession>
<dbReference type="InterPro" id="IPR002508">
    <property type="entry name" value="MurNAc-LAA_cat"/>
</dbReference>
<dbReference type="GO" id="GO:0009253">
    <property type="term" value="P:peptidoglycan catabolic process"/>
    <property type="evidence" value="ECO:0007669"/>
    <property type="project" value="InterPro"/>
</dbReference>
<dbReference type="GO" id="GO:0008745">
    <property type="term" value="F:N-acetylmuramoyl-L-alanine amidase activity"/>
    <property type="evidence" value="ECO:0007669"/>
    <property type="project" value="UniProtKB-EC"/>
</dbReference>
<evidence type="ECO:0000259" key="4">
    <source>
        <dbReference type="SMART" id="SM00646"/>
    </source>
</evidence>
<dbReference type="Proteomes" id="UP000600588">
    <property type="component" value="Unassembled WGS sequence"/>
</dbReference>
<name>A0A8J6QA37_9FLAO</name>
<evidence type="ECO:0000256" key="1">
    <source>
        <dbReference type="ARBA" id="ARBA00001561"/>
    </source>
</evidence>
<dbReference type="Gene3D" id="3.40.630.40">
    <property type="entry name" value="Zn-dependent exopeptidases"/>
    <property type="match status" value="1"/>
</dbReference>
<dbReference type="RefSeq" id="WP_188229314.1">
    <property type="nucleotide sequence ID" value="NZ_JACVXB010000002.1"/>
</dbReference>
<reference evidence="5 6" key="1">
    <citation type="submission" date="2020-09" db="EMBL/GenBank/DDBJ databases">
        <title>TT11 complete genome.</title>
        <authorList>
            <person name="Wu Z."/>
        </authorList>
    </citation>
    <scope>NUCLEOTIDE SEQUENCE [LARGE SCALE GENOMIC DNA]</scope>
    <source>
        <strain evidence="5 6">TT11</strain>
    </source>
</reference>
<dbReference type="Pfam" id="PF01520">
    <property type="entry name" value="Amidase_3"/>
    <property type="match status" value="1"/>
</dbReference>
<evidence type="ECO:0000256" key="3">
    <source>
        <dbReference type="ARBA" id="ARBA00022801"/>
    </source>
</evidence>
<evidence type="ECO:0000313" key="5">
    <source>
        <dbReference type="EMBL" id="MBD0831516.1"/>
    </source>
</evidence>
<keyword evidence="6" id="KW-1185">Reference proteome</keyword>
<organism evidence="5 6">
    <name type="scientific">Aestuariibaculum sediminum</name>
    <dbReference type="NCBI Taxonomy" id="2770637"/>
    <lineage>
        <taxon>Bacteria</taxon>
        <taxon>Pseudomonadati</taxon>
        <taxon>Bacteroidota</taxon>
        <taxon>Flavobacteriia</taxon>
        <taxon>Flavobacteriales</taxon>
        <taxon>Flavobacteriaceae</taxon>
    </lineage>
</organism>
<dbReference type="EC" id="3.5.1.28" evidence="2"/>
<dbReference type="SUPFAM" id="SSF53187">
    <property type="entry name" value="Zn-dependent exopeptidases"/>
    <property type="match status" value="1"/>
</dbReference>
<dbReference type="PANTHER" id="PTHR30404:SF0">
    <property type="entry name" value="N-ACETYLMURAMOYL-L-ALANINE AMIDASE AMIC"/>
    <property type="match status" value="1"/>
</dbReference>
<dbReference type="EMBL" id="JACVXB010000002">
    <property type="protein sequence ID" value="MBD0831516.1"/>
    <property type="molecule type" value="Genomic_DNA"/>
</dbReference>
<dbReference type="GO" id="GO:0030288">
    <property type="term" value="C:outer membrane-bounded periplasmic space"/>
    <property type="evidence" value="ECO:0007669"/>
    <property type="project" value="TreeGrafter"/>
</dbReference>
<comment type="caution">
    <text evidence="5">The sequence shown here is derived from an EMBL/GenBank/DDBJ whole genome shotgun (WGS) entry which is preliminary data.</text>
</comment>
<dbReference type="AlphaFoldDB" id="A0A8J6QA37"/>
<comment type="catalytic activity">
    <reaction evidence="1">
        <text>Hydrolyzes the link between N-acetylmuramoyl residues and L-amino acid residues in certain cell-wall glycopeptides.</text>
        <dbReference type="EC" id="3.5.1.28"/>
    </reaction>
</comment>